<dbReference type="STRING" id="413071.G9N043"/>
<gene>
    <name evidence="3" type="ORF">TRIVIDRAFT_113039</name>
</gene>
<dbReference type="OrthoDB" id="2238745at2759"/>
<dbReference type="InParanoid" id="G9N043"/>
<feature type="compositionally biased region" description="Basic residues" evidence="1">
    <location>
        <begin position="114"/>
        <end position="142"/>
    </location>
</feature>
<accession>G9N043</accession>
<dbReference type="eggNOG" id="KOG3780">
    <property type="taxonomic scope" value="Eukaryota"/>
</dbReference>
<feature type="non-terminal residue" evidence="3">
    <location>
        <position position="887"/>
    </location>
</feature>
<feature type="compositionally biased region" description="Basic and acidic residues" evidence="1">
    <location>
        <begin position="841"/>
        <end position="850"/>
    </location>
</feature>
<evidence type="ECO:0000259" key="2">
    <source>
        <dbReference type="SMART" id="SM01017"/>
    </source>
</evidence>
<dbReference type="FunCoup" id="G9N043">
    <property type="interactions" value="67"/>
</dbReference>
<feature type="region of interest" description="Disordered" evidence="1">
    <location>
        <begin position="828"/>
        <end position="873"/>
    </location>
</feature>
<comment type="caution">
    <text evidence="3">The sequence shown here is derived from an EMBL/GenBank/DDBJ whole genome shotgun (WGS) entry which is preliminary data.</text>
</comment>
<evidence type="ECO:0000313" key="3">
    <source>
        <dbReference type="EMBL" id="EHK19725.1"/>
    </source>
</evidence>
<sequence>SADPVSHSPTPLIGPRRTRPHSIHVVSYPSGYVPRELRTRTSPRSSRARIESGSTSHPRSNHSHHSHETTSSSSRRTREPKQQQNSSSSARDRDTTHKREHRARRDHREQPRDKTRHRAASRSSRSRHRHRARSNSRSRHTSRQPGQQTTRPRRSSQQRRYPPNSMATARAAVPLSAYQLGHHNSFTSIRSSKSSVNAVVTEVIKPVATGSGVSCSILLAEPNLFLSGFDHNGHERREARAGTALLRGKMQLTISKNVKIKAVQLKLVGRARTEWPEGIPPLKQDLFEEESLRTQVLTFFNALNEGWETEYGNQCTYKLKGGSANSSSTGLASSPGVSPAASMRNNLTAKELKRLSLQNVQSRSFGKGDTGVVTQTQAKGFKVFYPGVYDYSFELPIDHHQLETTKLQYASVKWELHATVDRAGAFKPNLHGVKEVPIIRLPDQMSLEMSEPISISRQWEDQLHYDIMVSGKSFPIGAKIPIAFKLTPLAKVQVHKLKVYITESVEYWTSDKRVTRKDPGRKILLLEKTAGKELDPAWATSEVVTLRGGELTEEQRRVARDTATRRRAHDAARRKQAPEPLPAPVDNLLGDLDLGLESMWGSTEIEASVQIPTCEMMAKNKSLRLHPDCSWKNVNVFHWIKVVMRISRLDTDDPSGTKRRHFEISIDSPLSILNCRATRANTSLPAYTGEINRPSPYQSACGCPDSATIAMETSPSSSTGTLPDPEVLADSMPAPPQAVHLHSGAPSAGQAAPGRQSPTTWSPELPGRPIHLLRAPSFNPPAFDDDTAPPPASTIIMTPPPQYDAVVGTPSVDGLADYFTRLAEYGLGDDHEGSGSDGDESPTRILDRSGRVNVAHPRTPGGRRMPSRSMEISRPPIDLNISALLQR</sequence>
<dbReference type="AlphaFoldDB" id="G9N043"/>
<feature type="compositionally biased region" description="Basic and acidic residues" evidence="1">
    <location>
        <begin position="556"/>
        <end position="577"/>
    </location>
</feature>
<evidence type="ECO:0000313" key="4">
    <source>
        <dbReference type="Proteomes" id="UP000007115"/>
    </source>
</evidence>
<dbReference type="GO" id="GO:0070086">
    <property type="term" value="P:ubiquitin-dependent endocytosis"/>
    <property type="evidence" value="ECO:0007669"/>
    <property type="project" value="TreeGrafter"/>
</dbReference>
<feature type="compositionally biased region" description="Low complexity" evidence="1">
    <location>
        <begin position="743"/>
        <end position="754"/>
    </location>
</feature>
<reference evidence="3 4" key="1">
    <citation type="journal article" date="2011" name="Genome Biol.">
        <title>Comparative genome sequence analysis underscores mycoparasitism as the ancestral life style of Trichoderma.</title>
        <authorList>
            <person name="Kubicek C.P."/>
            <person name="Herrera-Estrella A."/>
            <person name="Seidl-Seiboth V."/>
            <person name="Martinez D.A."/>
            <person name="Druzhinina I.S."/>
            <person name="Thon M."/>
            <person name="Zeilinger S."/>
            <person name="Casas-Flores S."/>
            <person name="Horwitz B.A."/>
            <person name="Mukherjee P.K."/>
            <person name="Mukherjee M."/>
            <person name="Kredics L."/>
            <person name="Alcaraz L.D."/>
            <person name="Aerts A."/>
            <person name="Antal Z."/>
            <person name="Atanasova L."/>
            <person name="Cervantes-Badillo M.G."/>
            <person name="Challacombe J."/>
            <person name="Chertkov O."/>
            <person name="McCluskey K."/>
            <person name="Coulpier F."/>
            <person name="Deshpande N."/>
            <person name="von Doehren H."/>
            <person name="Ebbole D.J."/>
            <person name="Esquivel-Naranjo E.U."/>
            <person name="Fekete E."/>
            <person name="Flipphi M."/>
            <person name="Glaser F."/>
            <person name="Gomez-Rodriguez E.Y."/>
            <person name="Gruber S."/>
            <person name="Han C."/>
            <person name="Henrissat B."/>
            <person name="Hermosa R."/>
            <person name="Hernandez-Onate M."/>
            <person name="Karaffa L."/>
            <person name="Kosti I."/>
            <person name="Le Crom S."/>
            <person name="Lindquist E."/>
            <person name="Lucas S."/>
            <person name="Luebeck M."/>
            <person name="Luebeck P.S."/>
            <person name="Margeot A."/>
            <person name="Metz B."/>
            <person name="Misra M."/>
            <person name="Nevalainen H."/>
            <person name="Omann M."/>
            <person name="Packer N."/>
            <person name="Perrone G."/>
            <person name="Uresti-Rivera E.E."/>
            <person name="Salamov A."/>
            <person name="Schmoll M."/>
            <person name="Seiboth B."/>
            <person name="Shapiro H."/>
            <person name="Sukno S."/>
            <person name="Tamayo-Ramos J.A."/>
            <person name="Tisch D."/>
            <person name="Wiest A."/>
            <person name="Wilkinson H.H."/>
            <person name="Zhang M."/>
            <person name="Coutinho P.M."/>
            <person name="Kenerley C.M."/>
            <person name="Monte E."/>
            <person name="Baker S.E."/>
            <person name="Grigoriev I.V."/>
        </authorList>
    </citation>
    <scope>NUCLEOTIDE SEQUENCE [LARGE SCALE GENOMIC DNA]</scope>
    <source>
        <strain evidence="4">Gv29-8 / FGSC 10586</strain>
    </source>
</reference>
<evidence type="ECO:0000256" key="1">
    <source>
        <dbReference type="SAM" id="MobiDB-lite"/>
    </source>
</evidence>
<feature type="region of interest" description="Disordered" evidence="1">
    <location>
        <begin position="712"/>
        <end position="796"/>
    </location>
</feature>
<dbReference type="OMA" id="ETEYGNQ"/>
<name>G9N043_HYPVG</name>
<feature type="region of interest" description="Disordered" evidence="1">
    <location>
        <begin position="556"/>
        <end position="584"/>
    </location>
</feature>
<proteinExistence type="predicted"/>
<dbReference type="EMBL" id="ABDF02000082">
    <property type="protein sequence ID" value="EHK19725.1"/>
    <property type="molecule type" value="Genomic_DNA"/>
</dbReference>
<dbReference type="Pfam" id="PF02752">
    <property type="entry name" value="Arrestin_C"/>
    <property type="match status" value="1"/>
</dbReference>
<dbReference type="Gene3D" id="2.60.40.640">
    <property type="match status" value="1"/>
</dbReference>
<dbReference type="GO" id="GO:0005829">
    <property type="term" value="C:cytosol"/>
    <property type="evidence" value="ECO:0007669"/>
    <property type="project" value="TreeGrafter"/>
</dbReference>
<dbReference type="RefSeq" id="XP_013953925.1">
    <property type="nucleotide sequence ID" value="XM_014098450.1"/>
</dbReference>
<feature type="domain" description="Arrestin C-terminal-like" evidence="2">
    <location>
        <begin position="459"/>
        <end position="677"/>
    </location>
</feature>
<dbReference type="HOGENOM" id="CLU_008578_1_0_1"/>
<dbReference type="GO" id="GO:0030674">
    <property type="term" value="F:protein-macromolecule adaptor activity"/>
    <property type="evidence" value="ECO:0007669"/>
    <property type="project" value="TreeGrafter"/>
</dbReference>
<dbReference type="PANTHER" id="PTHR11188">
    <property type="entry name" value="ARRESTIN DOMAIN CONTAINING PROTEIN"/>
    <property type="match status" value="1"/>
</dbReference>
<dbReference type="InterPro" id="IPR011022">
    <property type="entry name" value="Arrestin_C-like"/>
</dbReference>
<organism evidence="3 4">
    <name type="scientific">Hypocrea virens (strain Gv29-8 / FGSC 10586)</name>
    <name type="common">Gliocladium virens</name>
    <name type="synonym">Trichoderma virens</name>
    <dbReference type="NCBI Taxonomy" id="413071"/>
    <lineage>
        <taxon>Eukaryota</taxon>
        <taxon>Fungi</taxon>
        <taxon>Dikarya</taxon>
        <taxon>Ascomycota</taxon>
        <taxon>Pezizomycotina</taxon>
        <taxon>Sordariomycetes</taxon>
        <taxon>Hypocreomycetidae</taxon>
        <taxon>Hypocreales</taxon>
        <taxon>Hypocreaceae</taxon>
        <taxon>Trichoderma</taxon>
    </lineage>
</organism>
<dbReference type="PANTHER" id="PTHR11188:SF174">
    <property type="entry name" value="ARRESTIN-RELATED TRAFFICKING ADAPTER 10-RELATED"/>
    <property type="match status" value="1"/>
</dbReference>
<dbReference type="InterPro" id="IPR014752">
    <property type="entry name" value="Arrestin-like_C"/>
</dbReference>
<dbReference type="GO" id="GO:0031625">
    <property type="term" value="F:ubiquitin protein ligase binding"/>
    <property type="evidence" value="ECO:0007669"/>
    <property type="project" value="TreeGrafter"/>
</dbReference>
<feature type="region of interest" description="Disordered" evidence="1">
    <location>
        <begin position="1"/>
        <end position="167"/>
    </location>
</feature>
<dbReference type="InterPro" id="IPR050357">
    <property type="entry name" value="Arrestin_domain-protein"/>
</dbReference>
<dbReference type="VEuPathDB" id="FungiDB:TRIVIDRAFT_113039"/>
<dbReference type="GeneID" id="25786917"/>
<keyword evidence="4" id="KW-1185">Reference proteome</keyword>
<feature type="compositionally biased region" description="Polar residues" evidence="1">
    <location>
        <begin position="712"/>
        <end position="721"/>
    </location>
</feature>
<dbReference type="SMART" id="SM01017">
    <property type="entry name" value="Arrestin_C"/>
    <property type="match status" value="1"/>
</dbReference>
<feature type="non-terminal residue" evidence="3">
    <location>
        <position position="1"/>
    </location>
</feature>
<dbReference type="Proteomes" id="UP000007115">
    <property type="component" value="Unassembled WGS sequence"/>
</dbReference>
<protein>
    <recommendedName>
        <fullName evidence="2">Arrestin C-terminal-like domain-containing protein</fullName>
    </recommendedName>
</protein>